<proteinExistence type="predicted"/>
<name>A0A096CHW2_FLAPL</name>
<reference evidence="1 2" key="1">
    <citation type="submission" date="2011-08" db="EMBL/GenBank/DDBJ databases">
        <title>The Genome Sequence of Clostridium orbiscindens 1_3_50AFAA.</title>
        <authorList>
            <consortium name="The Broad Institute Genome Sequencing Platform"/>
            <person name="Earl A."/>
            <person name="Ward D."/>
            <person name="Feldgarden M."/>
            <person name="Gevers D."/>
            <person name="Daigneault M."/>
            <person name="Strauss J."/>
            <person name="Allen-Vercoe E."/>
            <person name="Young S.K."/>
            <person name="Zeng Q."/>
            <person name="Gargeya S."/>
            <person name="Fitzgerald M."/>
            <person name="Haas B."/>
            <person name="Abouelleil A."/>
            <person name="Alvarado L."/>
            <person name="Arachchi H.M."/>
            <person name="Berlin A."/>
            <person name="Brown A."/>
            <person name="Chapman S.B."/>
            <person name="Chen Z."/>
            <person name="Dunbar C."/>
            <person name="Freedman E."/>
            <person name="Gearin G."/>
            <person name="Gellesch M."/>
            <person name="Goldberg J."/>
            <person name="Griggs A."/>
            <person name="Gujja S."/>
            <person name="Heiman D."/>
            <person name="Howarth C."/>
            <person name="Larson L."/>
            <person name="Lui A."/>
            <person name="MacDonald P.J.P."/>
            <person name="Montmayeur A."/>
            <person name="Murphy C."/>
            <person name="Neiman D."/>
            <person name="Pearson M."/>
            <person name="Priest M."/>
            <person name="Roberts A."/>
            <person name="Saif S."/>
            <person name="Shea T."/>
            <person name="Shenoy N."/>
            <person name="Sisk P."/>
            <person name="Stolte C."/>
            <person name="Sykes S."/>
            <person name="Wortman J."/>
            <person name="Nusbaum C."/>
            <person name="Birren B."/>
        </authorList>
    </citation>
    <scope>NUCLEOTIDE SEQUENCE [LARGE SCALE GENOMIC DNA]</scope>
    <source>
        <strain evidence="1 2">1_3_50AFAA</strain>
    </source>
</reference>
<dbReference type="Proteomes" id="UP000029585">
    <property type="component" value="Unassembled WGS sequence"/>
</dbReference>
<dbReference type="AlphaFoldDB" id="A0A096CHW2"/>
<organism evidence="1 2">
    <name type="scientific">Flavonifractor plautii 1_3_50AFAA</name>
    <dbReference type="NCBI Taxonomy" id="742738"/>
    <lineage>
        <taxon>Bacteria</taxon>
        <taxon>Bacillati</taxon>
        <taxon>Bacillota</taxon>
        <taxon>Clostridia</taxon>
        <taxon>Eubacteriales</taxon>
        <taxon>Oscillospiraceae</taxon>
        <taxon>Flavonifractor</taxon>
    </lineage>
</organism>
<evidence type="ECO:0000313" key="1">
    <source>
        <dbReference type="EMBL" id="KGF54407.1"/>
    </source>
</evidence>
<protein>
    <submittedName>
        <fullName evidence="1">Uncharacterized protein</fullName>
    </submittedName>
</protein>
<dbReference type="HOGENOM" id="CLU_843858_0_0_9"/>
<evidence type="ECO:0000313" key="2">
    <source>
        <dbReference type="Proteomes" id="UP000029585"/>
    </source>
</evidence>
<sequence>MYRYAGRYKTALDCLVSRRCKYLLPRFQACVVWRFELGMGGYKEKDKEKVFQYFPINVRDCERRKEICTELSFLLPKTLMTQMFLPVLLNSYFTNYRHIQQVSEKKDRHGLCSTIQNGTCSELKIMKYLNVWIMAPMLESYPKINADHCREANISRVLPIYLRAIQFLIFLIITSRICNVPLSLLAFEYMTGYLHLVDSQGYFKKLESLDVEDIQNSNIKRDEEIMKNVDGILKDFFDITIHPGKRGDKKVGRYPFSFACFLALLQEELDGDENRSTQSHDPRELGSELDGIRLLLHTDNKSLLADNQLWSEISGALAVWETEQIERED</sequence>
<accession>A0A096CHW2</accession>
<comment type="caution">
    <text evidence="1">The sequence shown here is derived from an EMBL/GenBank/DDBJ whole genome shotgun (WGS) entry which is preliminary data.</text>
</comment>
<dbReference type="EMBL" id="ADLO01000088">
    <property type="protein sequence ID" value="KGF54407.1"/>
    <property type="molecule type" value="Genomic_DNA"/>
</dbReference>
<keyword evidence="2" id="KW-1185">Reference proteome</keyword>
<gene>
    <name evidence="1" type="ORF">HMPREF9460_02796</name>
</gene>